<dbReference type="InterPro" id="IPR024975">
    <property type="entry name" value="NOV_C"/>
</dbReference>
<dbReference type="PANTHER" id="PTHR32387:SF0">
    <property type="entry name" value="PROTEIN NO VEIN"/>
    <property type="match status" value="1"/>
</dbReference>
<keyword evidence="5" id="KW-1185">Reference proteome</keyword>
<reference evidence="4 5" key="1">
    <citation type="submission" date="2024-01" db="EMBL/GenBank/DDBJ databases">
        <title>Genome assemblies of Stephania.</title>
        <authorList>
            <person name="Yang L."/>
        </authorList>
    </citation>
    <scope>NUCLEOTIDE SEQUENCE [LARGE SCALE GENOMIC DNA]</scope>
    <source>
        <strain evidence="4">QJT</strain>
        <tissue evidence="4">Leaf</tissue>
    </source>
</reference>
<sequence>MRELQAGARLYPNQEKEEEPLLNPRPMASQFTVQNADDNVYPENVEPTIVFIMQSSEIIVLNNERGFSAQNIRALCDVGSSTKKGSSAGYIGQKGIGFKSVFRVTDAPEIHSNGFHVKFDISEGQIGFVLPSLVPPCDLDSFKKQVPGEVSQTKAGSWNTCIVLPFKRELREGNGTRTIMSMFLDLHPSLLLFLHRLRVIKLKNMVDGSSVIMKRETIGDGIIRVSHGKEKMSWFVATKELMASAIRPDVRTTEIAIAFTLNESSHGEYIPQLDQQPVFAFLPLRMYGLKFILQGDFVLPSSREEVDGDSAWNQWLLSEFPGLFVSALRSFCALSCFRDSPGKAVAAFMSFVPLEGEVHGFFSRLPRMIISKLRISSCMLLEGHTMEWVPPCRILRGWNDQARILLPDSLLSEHLGLGYLDREIILSDQLAKALGVNDYGPKVLVDFLSSLCQTDYGVKSLGVEWLSRWLTTLYIMLVPASSTSSFNTIVESDLSKSLQTIPFIPLSDGSYGSIAQGTIWLPCDVSTGFDSELFLEAFPNLYAEIRTVSPTLLSAAAGAISYIEENSIDNITRMLQKIGVQRLSAHQIVKMHILPAICDDKIITRDRILMTEYLCFIMIHFHSGCNSCSMEMEHIMSELKNRAFILTNHGFRRPAEVSIHFGIEFGSSVDISKLIDSPDDMWFEVDTIYLKHASTKFLSNGMAKWREFFQELGLSDFVQIILVEKNIADVPPSVLREIMRKGDPVVPNSIVKDWESPELVHILSTLSLQNNQEKSKYLLEVLDKMWGDFFSTKVSGSCTCGTAEGLEPFESSILRSIHEYKWLASAMDQLLHYPRDLYSDCEEVRSVLGGFAPYAVPQAKIAEVFGAGPSVFVPVTVDSRHHEVVSGIFLSPSEVYWHDSTGSMVETEKLIFQSSSVNETNCPLSRTLADIYQGLHSFFVQECGVHETPSFRSYVQILVQLSNNVLPSQAANIVLRVLMKWADDYKSGLVDPEDVIHLKENLLTLEYTLLPTVHDKWVSLHPAFGLLCWCDDEDLRKEFTHSESLNFLHFGDLSKEEKEMLPAKLMDLMQTLGIPSLSQVITREAIFYGIEDSTDKALLVNWALPYAQRYMFKLHPDVYIQLKHSGSENLSRLQENILYIARASDTHSIFLELSRLFFKGASNLHLANFLHMITTMGESRYTEEQIEQFVVNNQKVPKLPDNEPFWLVSSISSVQPENGIPQPTCALSSSDDQNPLKFKRKPVNITPSWPPADWKMAPDFSFARENQFRTRPWVPQPSDNLQGGEISDAIISNNDQDLPFAIEVDWVTQEDLTANNEALLAMHNFRGQDGSSLPGSRDPVYGMVSDSSEMLRNQGDMVSIPDYLDISQTDERHQLSFGTPNAYQAALTGRLGELVAFQYFTNKVCNANVTWVNKEVETGLPYDIIIGEDDESKEYIEVKATKSMRKDWFTISNREWQFAIEKGDSFSIAHVVLLGQNNAKVTVFKNPLRLCQQGIFHLAVLMRHHPKELTSAPSD</sequence>
<dbReference type="NCBIfam" id="NF047352">
    <property type="entry name" value="P_loop_sacsin"/>
    <property type="match status" value="1"/>
</dbReference>
<dbReference type="InterPro" id="IPR058210">
    <property type="entry name" value="SACS/Nov_dom"/>
</dbReference>
<evidence type="ECO:0000259" key="2">
    <source>
        <dbReference type="Pfam" id="PF13020"/>
    </source>
</evidence>
<accession>A0AAP0JR08</accession>
<protein>
    <recommendedName>
        <fullName evidence="6">Protein NO VEIN C-terminal domain-containing protein</fullName>
    </recommendedName>
</protein>
<proteinExistence type="predicted"/>
<evidence type="ECO:0000313" key="5">
    <source>
        <dbReference type="Proteomes" id="UP001417504"/>
    </source>
</evidence>
<feature type="region of interest" description="Disordered" evidence="1">
    <location>
        <begin position="1"/>
        <end position="26"/>
    </location>
</feature>
<dbReference type="GO" id="GO:0005634">
    <property type="term" value="C:nucleus"/>
    <property type="evidence" value="ECO:0007669"/>
    <property type="project" value="TreeGrafter"/>
</dbReference>
<evidence type="ECO:0000259" key="3">
    <source>
        <dbReference type="Pfam" id="PF25794"/>
    </source>
</evidence>
<organism evidence="4 5">
    <name type="scientific">Stephania japonica</name>
    <dbReference type="NCBI Taxonomy" id="461633"/>
    <lineage>
        <taxon>Eukaryota</taxon>
        <taxon>Viridiplantae</taxon>
        <taxon>Streptophyta</taxon>
        <taxon>Embryophyta</taxon>
        <taxon>Tracheophyta</taxon>
        <taxon>Spermatophyta</taxon>
        <taxon>Magnoliopsida</taxon>
        <taxon>Ranunculales</taxon>
        <taxon>Menispermaceae</taxon>
        <taxon>Menispermoideae</taxon>
        <taxon>Cissampelideae</taxon>
        <taxon>Stephania</taxon>
    </lineage>
</organism>
<dbReference type="GO" id="GO:0010305">
    <property type="term" value="P:leaf vascular tissue pattern formation"/>
    <property type="evidence" value="ECO:0007669"/>
    <property type="project" value="TreeGrafter"/>
</dbReference>
<evidence type="ECO:0000313" key="4">
    <source>
        <dbReference type="EMBL" id="KAK9138344.1"/>
    </source>
</evidence>
<dbReference type="Pfam" id="PF25794">
    <property type="entry name" value="SACS"/>
    <property type="match status" value="1"/>
</dbReference>
<dbReference type="GO" id="GO:0048364">
    <property type="term" value="P:root development"/>
    <property type="evidence" value="ECO:0007669"/>
    <property type="project" value="TreeGrafter"/>
</dbReference>
<dbReference type="GO" id="GO:0009793">
    <property type="term" value="P:embryo development ending in seed dormancy"/>
    <property type="evidence" value="ECO:0007669"/>
    <property type="project" value="TreeGrafter"/>
</dbReference>
<dbReference type="Proteomes" id="UP001417504">
    <property type="component" value="Unassembled WGS sequence"/>
</dbReference>
<evidence type="ECO:0000256" key="1">
    <source>
        <dbReference type="SAM" id="MobiDB-lite"/>
    </source>
</evidence>
<dbReference type="InterPro" id="IPR052957">
    <property type="entry name" value="Auxin_embryo_med"/>
</dbReference>
<dbReference type="SUPFAM" id="SSF55874">
    <property type="entry name" value="ATPase domain of HSP90 chaperone/DNA topoisomerase II/histidine kinase"/>
    <property type="match status" value="1"/>
</dbReference>
<feature type="domain" description="Protein NO VEIN C-terminal" evidence="2">
    <location>
        <begin position="1392"/>
        <end position="1481"/>
    </location>
</feature>
<dbReference type="Pfam" id="PF13020">
    <property type="entry name" value="NOV_C"/>
    <property type="match status" value="1"/>
</dbReference>
<dbReference type="EMBL" id="JBBNAE010000003">
    <property type="protein sequence ID" value="KAK9138344.1"/>
    <property type="molecule type" value="Genomic_DNA"/>
</dbReference>
<dbReference type="Gene3D" id="3.30.565.10">
    <property type="entry name" value="Histidine kinase-like ATPase, C-terminal domain"/>
    <property type="match status" value="1"/>
</dbReference>
<comment type="caution">
    <text evidence="4">The sequence shown here is derived from an EMBL/GenBank/DDBJ whole genome shotgun (WGS) entry which is preliminary data.</text>
</comment>
<name>A0AAP0JR08_9MAGN</name>
<evidence type="ECO:0008006" key="6">
    <source>
        <dbReference type="Google" id="ProtNLM"/>
    </source>
</evidence>
<dbReference type="PANTHER" id="PTHR32387">
    <property type="entry name" value="WU:FJ29H11"/>
    <property type="match status" value="1"/>
</dbReference>
<dbReference type="InterPro" id="IPR036890">
    <property type="entry name" value="HATPase_C_sf"/>
</dbReference>
<gene>
    <name evidence="4" type="ORF">Sjap_008938</name>
</gene>
<feature type="domain" description="Sacsin/Nov" evidence="3">
    <location>
        <begin position="59"/>
        <end position="120"/>
    </location>
</feature>